<sequence length="169" mass="17683">MDLQDAARGLWSVKAQTSANKSAFRLTNGLGGSGKGFQEPTVFVSPHLPGLVFIDPALHDEPASAVRVKPDAVELPFGAVSAHAQNHPECVAVLVAPRNEGRGAENPFLAYAETIATPDRFPRLATMFAAAKPPSAGRAAEIAELLAMKQSGAISDAQFNALVDRLAGI</sequence>
<comment type="caution">
    <text evidence="1">The sequence shown here is derived from an EMBL/GenBank/DDBJ whole genome shotgun (WGS) entry which is preliminary data.</text>
</comment>
<gene>
    <name evidence="1" type="ORF">EDD26_0709</name>
</gene>
<evidence type="ECO:0000313" key="1">
    <source>
        <dbReference type="EMBL" id="ROR65343.1"/>
    </source>
</evidence>
<evidence type="ECO:0000313" key="2">
    <source>
        <dbReference type="Proteomes" id="UP000275456"/>
    </source>
</evidence>
<dbReference type="AlphaFoldDB" id="A0A3N2AQL3"/>
<dbReference type="Proteomes" id="UP000275456">
    <property type="component" value="Unassembled WGS sequence"/>
</dbReference>
<dbReference type="EMBL" id="RKHJ01000001">
    <property type="protein sequence ID" value="ROR65343.1"/>
    <property type="molecule type" value="Genomic_DNA"/>
</dbReference>
<name>A0A3N2AQL3_9MICO</name>
<keyword evidence="2" id="KW-1185">Reference proteome</keyword>
<proteinExistence type="predicted"/>
<reference evidence="1 2" key="1">
    <citation type="submission" date="2018-11" db="EMBL/GenBank/DDBJ databases">
        <title>Sequencing the genomes of 1000 actinobacteria strains.</title>
        <authorList>
            <person name="Klenk H.-P."/>
        </authorList>
    </citation>
    <scope>NUCLEOTIDE SEQUENCE [LARGE SCALE GENOMIC DNA]</scope>
    <source>
        <strain evidence="1 2">DSM 9580</strain>
    </source>
</reference>
<organism evidence="1 2">
    <name type="scientific">Agrococcus jenensis</name>
    <dbReference type="NCBI Taxonomy" id="46353"/>
    <lineage>
        <taxon>Bacteria</taxon>
        <taxon>Bacillati</taxon>
        <taxon>Actinomycetota</taxon>
        <taxon>Actinomycetes</taxon>
        <taxon>Micrococcales</taxon>
        <taxon>Microbacteriaceae</taxon>
        <taxon>Agrococcus</taxon>
    </lineage>
</organism>
<accession>A0A3N2AQL3</accession>
<protein>
    <submittedName>
        <fullName evidence="1">Uncharacterized protein</fullName>
    </submittedName>
</protein>